<sequence>MKKVDFTDQFYLKLQLKPPHFSRSYGVLYTFTEGDKTHTIKYNLDVTYVKTIIDRARIFKLERTTPVYVNDIEPDLLVDELAYECGKIFYPLMIEVDFDGKFLSVLNHSEITTRWKEKKIAVSEYFKGELTEKYIQLMDSAIATPEQVTEIFANDLFISVYFSSVYKSYTSQYAIKRNTTFPILGQAAAVLFEVAETIDQDLNEADKIEIIHQGTIIDERSNRDLKEESSYPLSKYAYEGEIGATGNYYALYRLDAETKAIFSIVADYVLDTEPTQKTQVKVFELIEKVVEKEDVKQENNGPAEMFIIDGRHEKKESKLGGIFNFLLGK</sequence>
<dbReference type="AlphaFoldDB" id="A0A521BH03"/>
<dbReference type="OrthoDB" id="1014182at2"/>
<organism evidence="1 2">
    <name type="scientific">Pedobacter westerhofensis</name>
    <dbReference type="NCBI Taxonomy" id="425512"/>
    <lineage>
        <taxon>Bacteria</taxon>
        <taxon>Pseudomonadati</taxon>
        <taxon>Bacteroidota</taxon>
        <taxon>Sphingobacteriia</taxon>
        <taxon>Sphingobacteriales</taxon>
        <taxon>Sphingobacteriaceae</taxon>
        <taxon>Pedobacter</taxon>
    </lineage>
</organism>
<dbReference type="EMBL" id="FXTN01000002">
    <property type="protein sequence ID" value="SMO46375.1"/>
    <property type="molecule type" value="Genomic_DNA"/>
</dbReference>
<keyword evidence="2" id="KW-1185">Reference proteome</keyword>
<evidence type="ECO:0000313" key="2">
    <source>
        <dbReference type="Proteomes" id="UP000320300"/>
    </source>
</evidence>
<reference evidence="1 2" key="1">
    <citation type="submission" date="2017-05" db="EMBL/GenBank/DDBJ databases">
        <authorList>
            <person name="Varghese N."/>
            <person name="Submissions S."/>
        </authorList>
    </citation>
    <scope>NUCLEOTIDE SEQUENCE [LARGE SCALE GENOMIC DNA]</scope>
    <source>
        <strain evidence="1 2">DSM 19036</strain>
    </source>
</reference>
<proteinExistence type="predicted"/>
<protein>
    <submittedName>
        <fullName evidence="1">Uncharacterized protein</fullName>
    </submittedName>
</protein>
<dbReference type="RefSeq" id="WP_142526967.1">
    <property type="nucleotide sequence ID" value="NZ_CBCSJO010000003.1"/>
</dbReference>
<dbReference type="Proteomes" id="UP000320300">
    <property type="component" value="Unassembled WGS sequence"/>
</dbReference>
<evidence type="ECO:0000313" key="1">
    <source>
        <dbReference type="EMBL" id="SMO46375.1"/>
    </source>
</evidence>
<gene>
    <name evidence="1" type="ORF">SAMN06265348_102293</name>
</gene>
<name>A0A521BH03_9SPHI</name>
<accession>A0A521BH03</accession>